<dbReference type="Gene3D" id="1.10.238.10">
    <property type="entry name" value="EF-hand"/>
    <property type="match status" value="1"/>
</dbReference>
<feature type="domain" description="EF-hand" evidence="3">
    <location>
        <begin position="40"/>
        <end position="71"/>
    </location>
</feature>
<dbReference type="CDD" id="cd00051">
    <property type="entry name" value="EFh"/>
    <property type="match status" value="1"/>
</dbReference>
<gene>
    <name evidence="4" type="ORF">FM21_19015</name>
</gene>
<evidence type="ECO:0000256" key="2">
    <source>
        <dbReference type="ARBA" id="ARBA00022837"/>
    </source>
</evidence>
<organism evidence="4 5">
    <name type="scientific">Streptomyces mutabilis</name>
    <dbReference type="NCBI Taxonomy" id="67332"/>
    <lineage>
        <taxon>Bacteria</taxon>
        <taxon>Bacillati</taxon>
        <taxon>Actinomycetota</taxon>
        <taxon>Actinomycetes</taxon>
        <taxon>Kitasatosporales</taxon>
        <taxon>Streptomycetaceae</taxon>
        <taxon>Streptomyces</taxon>
    </lineage>
</organism>
<dbReference type="PANTHER" id="PTHR23050">
    <property type="entry name" value="CALCIUM BINDING PROTEIN"/>
    <property type="match status" value="1"/>
</dbReference>
<protein>
    <recommendedName>
        <fullName evidence="3">EF-hand domain-containing protein</fullName>
    </recommendedName>
</protein>
<dbReference type="STRING" id="1915400.FM21_19015"/>
<dbReference type="SMART" id="SM00054">
    <property type="entry name" value="EFh"/>
    <property type="match status" value="2"/>
</dbReference>
<proteinExistence type="predicted"/>
<dbReference type="GO" id="GO:0005509">
    <property type="term" value="F:calcium ion binding"/>
    <property type="evidence" value="ECO:0007669"/>
    <property type="project" value="InterPro"/>
</dbReference>
<reference evidence="4 5" key="1">
    <citation type="submission" date="2014-05" db="EMBL/GenBank/DDBJ databases">
        <title>Complete genome sequence of the Streptomyces mutabilis TRM45540.</title>
        <authorList>
            <person name="Luo X."/>
            <person name="Zhang L."/>
        </authorList>
    </citation>
    <scope>NUCLEOTIDE SEQUENCE [LARGE SCALE GENOMIC DNA]</scope>
    <source>
        <strain evidence="4 5">TRM45540</strain>
    </source>
</reference>
<dbReference type="Proteomes" id="UP000029095">
    <property type="component" value="Unassembled WGS sequence"/>
</dbReference>
<dbReference type="InterPro" id="IPR011992">
    <property type="entry name" value="EF-hand-dom_pair"/>
</dbReference>
<name>A0A086MVM1_9ACTN</name>
<comment type="caution">
    <text evidence="4">The sequence shown here is derived from an EMBL/GenBank/DDBJ whole genome shotgun (WGS) entry which is preliminary data.</text>
</comment>
<dbReference type="SUPFAM" id="SSF47473">
    <property type="entry name" value="EF-hand"/>
    <property type="match status" value="1"/>
</dbReference>
<evidence type="ECO:0000313" key="4">
    <source>
        <dbReference type="EMBL" id="KFG72939.1"/>
    </source>
</evidence>
<keyword evidence="1" id="KW-0677">Repeat</keyword>
<evidence type="ECO:0000313" key="5">
    <source>
        <dbReference type="Proteomes" id="UP000029095"/>
    </source>
</evidence>
<accession>A0A086MVM1</accession>
<evidence type="ECO:0000256" key="1">
    <source>
        <dbReference type="ARBA" id="ARBA00022737"/>
    </source>
</evidence>
<dbReference type="InterPro" id="IPR002048">
    <property type="entry name" value="EF_hand_dom"/>
</dbReference>
<feature type="domain" description="EF-hand" evidence="3">
    <location>
        <begin position="3"/>
        <end position="38"/>
    </location>
</feature>
<dbReference type="AlphaFoldDB" id="A0A086MVM1"/>
<evidence type="ECO:0000259" key="3">
    <source>
        <dbReference type="PROSITE" id="PS50222"/>
    </source>
</evidence>
<dbReference type="PROSITE" id="PS50222">
    <property type="entry name" value="EF_HAND_2"/>
    <property type="match status" value="2"/>
</dbReference>
<keyword evidence="2" id="KW-0106">Calcium</keyword>
<dbReference type="EMBL" id="JNFQ01000002">
    <property type="protein sequence ID" value="KFG72939.1"/>
    <property type="molecule type" value="Genomic_DNA"/>
</dbReference>
<dbReference type="HOGENOM" id="CLU_061288_22_7_11"/>
<dbReference type="PROSITE" id="PS00018">
    <property type="entry name" value="EF_HAND_1"/>
    <property type="match status" value="2"/>
</dbReference>
<keyword evidence="5" id="KW-1185">Reference proteome</keyword>
<sequence>MVDMAAAARKVFERYDVDGDGQLTAEEYRKVVEELGDTGVTDDAAQALIDTIDTDGDRKVSFEEFRASMGL</sequence>
<dbReference type="InterPro" id="IPR018247">
    <property type="entry name" value="EF_Hand_1_Ca_BS"/>
</dbReference>
<dbReference type="InterPro" id="IPR050145">
    <property type="entry name" value="Centrin_CML-like"/>
</dbReference>
<dbReference type="Pfam" id="PF13499">
    <property type="entry name" value="EF-hand_7"/>
    <property type="match status" value="1"/>
</dbReference>